<dbReference type="CDD" id="cd18807">
    <property type="entry name" value="SF1_C_UvrD"/>
    <property type="match status" value="1"/>
</dbReference>
<dbReference type="Gene3D" id="1.10.10.160">
    <property type="match status" value="1"/>
</dbReference>
<dbReference type="NCBIfam" id="TIGR01445">
    <property type="entry name" value="intein_Nterm"/>
    <property type="match status" value="1"/>
</dbReference>
<dbReference type="InterPro" id="IPR036844">
    <property type="entry name" value="Hint_dom_sf"/>
</dbReference>
<evidence type="ECO:0000256" key="6">
    <source>
        <dbReference type="ARBA" id="ARBA00022840"/>
    </source>
</evidence>
<evidence type="ECO:0000256" key="8">
    <source>
        <dbReference type="ARBA" id="ARBA00023125"/>
    </source>
</evidence>
<evidence type="ECO:0000256" key="2">
    <source>
        <dbReference type="ARBA" id="ARBA00022741"/>
    </source>
</evidence>
<dbReference type="PANTHER" id="PTHR11070:SF2">
    <property type="entry name" value="ATP-DEPENDENT DNA HELICASE SRS2"/>
    <property type="match status" value="1"/>
</dbReference>
<sequence length="1101" mass="125678">MDLKSLLNKEQYEGATTVEGQVLILAGAGSGKTRVLTHRMAHMIDDLGILPYKILAITFTNKAAKEMKDRVKALIGERADDMWISTFHSTCVKILRREIEKIGYKKNFTIYDTSDQKTLVKECMQALNINDKDITDREIMSKIGKAKDNMQSPASFMRENESNFREKKIAEVYEMYQKRLKENNALDFDDLIFKTVELFKSNKETLEFYQRKFQYIMVDEYQDTNKVQYELIRLLAESHKNICVVGDDDQCLVEGTLVESENGKLAIEDLKEGFKIRVAVGNGETKLIDVKDISKREYKGKVVKVTTESGKVIKATPNHLTFSRVLIEEGKYYVYLMYKKGYGYRIGQTSSIRSRDNRKASGLAVRLNGEQADKMWIIKVCSSKSEATYYEEFYSVKYGIPKVVFNSRGRNISLSQEQIDNLFKEINTFDAADRLMDEEFLYKDYPHHISSAVIRGESIRKLINLSFFSGRKSEERGVYSHRIGLNSSGEDDKNKFISAGFNVRDGQRKTFRVETERALYDDAEEFARKLSETNDEFEIVRKAKLTSDNTFKFMPMGSLKEGMGLAILENDIIIEDKIICIEFEDYTGNVYDLNIDYSRNYIANDVVVHNCIYQWRGADIRNILDFEKDYPNAKVIKLEQNYRSKGNILDAANVVIVNNANRKSKVLRTEQESGNKIKVYRAYSDSDEGNFVASQINKIKDEQNLSFKDFAILYRTNAQSRIFEESLRRNDIPYKILGGTRFYDRKEIKDMLSYLKVLVNPTDSISLKRIINVPKRGIGDATVNKVADFADDYEIPLWDALSTVRNISTLTARNCGGIENFMEMMNRFIDMSEVLPVSVLIETILKETGYISELEKSKEIEDKSRIENLKELVSDAVDFEKSSEDKSLSAYLEKVSLVQDTDKLEEEDDTIVLMTVHSAKGLEFPVVFMVGMENGIFPGVSSFDSESEMEESRRLCYVGITRAKEQLFMTSAEVRRQFGRTVAYPQSDFIAEIKADLKEYVSATGGAQETRKTMFPSNTRYNNPHSLRGSSMTMPKPQTPKQTSTVSANDVTIGRKVKHSKFGVGTVVSIADTGSDKKLTIAFDSQGIKILMLSLANLELL</sequence>
<evidence type="ECO:0000256" key="12">
    <source>
        <dbReference type="ARBA" id="ARBA00048988"/>
    </source>
</evidence>
<evidence type="ECO:0000256" key="5">
    <source>
        <dbReference type="ARBA" id="ARBA00022813"/>
    </source>
</evidence>
<evidence type="ECO:0000256" key="13">
    <source>
        <dbReference type="PROSITE-ProRule" id="PRU00560"/>
    </source>
</evidence>
<dbReference type="InterPro" id="IPR014016">
    <property type="entry name" value="UvrD-like_ATP-bd"/>
</dbReference>
<dbReference type="EC" id="5.6.2.4" evidence="11"/>
<name>A0ABR8Q3R0_9CLOT</name>
<reference evidence="17 18" key="1">
    <citation type="submission" date="2020-08" db="EMBL/GenBank/DDBJ databases">
        <title>A Genomic Blueprint of the Chicken Gut Microbiome.</title>
        <authorList>
            <person name="Gilroy R."/>
            <person name="Ravi A."/>
            <person name="Getino M."/>
            <person name="Pursley I."/>
            <person name="Horton D.L."/>
            <person name="Alikhan N.-F."/>
            <person name="Baker D."/>
            <person name="Gharbi K."/>
            <person name="Hall N."/>
            <person name="Watson M."/>
            <person name="Adriaenssens E.M."/>
            <person name="Foster-Nyarko E."/>
            <person name="Jarju S."/>
            <person name="Secka A."/>
            <person name="Antonio M."/>
            <person name="Oren A."/>
            <person name="Chaudhuri R."/>
            <person name="La Ragione R.M."/>
            <person name="Hildebrand F."/>
            <person name="Pallen M.J."/>
        </authorList>
    </citation>
    <scope>NUCLEOTIDE SEQUENCE [LARGE SCALE GENOMIC DNA]</scope>
    <source>
        <strain evidence="17 18">Sa3CUN1</strain>
    </source>
</reference>
<keyword evidence="4 13" id="KW-0347">Helicase</keyword>
<dbReference type="PROSITE" id="PS50817">
    <property type="entry name" value="INTEIN_N_TER"/>
    <property type="match status" value="1"/>
</dbReference>
<dbReference type="PROSITE" id="PS50818">
    <property type="entry name" value="INTEIN_C_TER"/>
    <property type="match status" value="1"/>
</dbReference>
<comment type="catalytic activity">
    <reaction evidence="10">
        <text>Couples ATP hydrolysis with the unwinding of duplex DNA by translocating in the 3'-5' direction.</text>
        <dbReference type="EC" id="5.6.2.4"/>
    </reaction>
</comment>
<dbReference type="InterPro" id="IPR003586">
    <property type="entry name" value="Hint_dom_C"/>
</dbReference>
<gene>
    <name evidence="17" type="ORF">H9660_07845</name>
</gene>
<dbReference type="PROSITE" id="PS51217">
    <property type="entry name" value="UVRD_HELICASE_CTER"/>
    <property type="match status" value="1"/>
</dbReference>
<feature type="compositionally biased region" description="Polar residues" evidence="14">
    <location>
        <begin position="1039"/>
        <end position="1048"/>
    </location>
</feature>
<feature type="binding site" evidence="13">
    <location>
        <begin position="26"/>
        <end position="33"/>
    </location>
    <ligand>
        <name>ATP</name>
        <dbReference type="ChEBI" id="CHEBI:30616"/>
    </ligand>
</feature>
<evidence type="ECO:0000256" key="1">
    <source>
        <dbReference type="ARBA" id="ARBA00009922"/>
    </source>
</evidence>
<dbReference type="Pfam" id="PF14890">
    <property type="entry name" value="Intein_splicing"/>
    <property type="match status" value="1"/>
</dbReference>
<dbReference type="Pfam" id="PF13361">
    <property type="entry name" value="UvrD_C"/>
    <property type="match status" value="1"/>
</dbReference>
<comment type="similarity">
    <text evidence="1">Belongs to the helicase family. UvrD subfamily.</text>
</comment>
<dbReference type="Gene3D" id="1.10.486.10">
    <property type="entry name" value="PCRA, domain 4"/>
    <property type="match status" value="1"/>
</dbReference>
<keyword evidence="5" id="KW-0068">Autocatalytic cleavage</keyword>
<dbReference type="Proteomes" id="UP000640335">
    <property type="component" value="Unassembled WGS sequence"/>
</dbReference>
<keyword evidence="8" id="KW-0238">DNA-binding</keyword>
<dbReference type="SUPFAM" id="SSF51294">
    <property type="entry name" value="Hedgehog/intein (Hint) domain"/>
    <property type="match status" value="1"/>
</dbReference>
<dbReference type="SUPFAM" id="SSF52540">
    <property type="entry name" value="P-loop containing nucleoside triphosphate hydrolases"/>
    <property type="match status" value="3"/>
</dbReference>
<dbReference type="PRINTS" id="PR00379">
    <property type="entry name" value="INTEIN"/>
</dbReference>
<proteinExistence type="inferred from homology"/>
<dbReference type="Gene3D" id="3.40.50.300">
    <property type="entry name" value="P-loop containing nucleotide triphosphate hydrolases"/>
    <property type="match status" value="2"/>
</dbReference>
<evidence type="ECO:0000256" key="14">
    <source>
        <dbReference type="SAM" id="MobiDB-lite"/>
    </source>
</evidence>
<protein>
    <recommendedName>
        <fullName evidence="11">DNA 3'-5' helicase</fullName>
        <ecNumber evidence="11">5.6.2.4</ecNumber>
    </recommendedName>
</protein>
<dbReference type="InterPro" id="IPR003587">
    <property type="entry name" value="Hint_dom_N"/>
</dbReference>
<dbReference type="Pfam" id="PF21196">
    <property type="entry name" value="PcrA_UvrD_tudor"/>
    <property type="match status" value="1"/>
</dbReference>
<evidence type="ECO:0000256" key="3">
    <source>
        <dbReference type="ARBA" id="ARBA00022801"/>
    </source>
</evidence>
<accession>A0ABR8Q3R0</accession>
<dbReference type="InterPro" id="IPR030934">
    <property type="entry name" value="Intein_C"/>
</dbReference>
<dbReference type="InterPro" id="IPR006141">
    <property type="entry name" value="Intein_N"/>
</dbReference>
<keyword evidence="9" id="KW-0413">Isomerase</keyword>
<evidence type="ECO:0000313" key="18">
    <source>
        <dbReference type="Proteomes" id="UP000640335"/>
    </source>
</evidence>
<keyword evidence="2 13" id="KW-0547">Nucleotide-binding</keyword>
<evidence type="ECO:0000313" key="17">
    <source>
        <dbReference type="EMBL" id="MBD7915060.1"/>
    </source>
</evidence>
<evidence type="ECO:0000256" key="7">
    <source>
        <dbReference type="ARBA" id="ARBA00023000"/>
    </source>
</evidence>
<comment type="catalytic activity">
    <reaction evidence="12">
        <text>ATP + H2O = ADP + phosphate + H(+)</text>
        <dbReference type="Rhea" id="RHEA:13065"/>
        <dbReference type="ChEBI" id="CHEBI:15377"/>
        <dbReference type="ChEBI" id="CHEBI:15378"/>
        <dbReference type="ChEBI" id="CHEBI:30616"/>
        <dbReference type="ChEBI" id="CHEBI:43474"/>
        <dbReference type="ChEBI" id="CHEBI:456216"/>
        <dbReference type="EC" id="5.6.2.4"/>
    </reaction>
</comment>
<dbReference type="PANTHER" id="PTHR11070">
    <property type="entry name" value="UVRD / RECB / PCRA DNA HELICASE FAMILY MEMBER"/>
    <property type="match status" value="1"/>
</dbReference>
<organism evidence="17 18">
    <name type="scientific">Clostridium gallinarum</name>
    <dbReference type="NCBI Taxonomy" id="2762246"/>
    <lineage>
        <taxon>Bacteria</taxon>
        <taxon>Bacillati</taxon>
        <taxon>Bacillota</taxon>
        <taxon>Clostridia</taxon>
        <taxon>Eubacteriales</taxon>
        <taxon>Clostridiaceae</taxon>
        <taxon>Clostridium</taxon>
    </lineage>
</organism>
<dbReference type="PROSITE" id="PS51198">
    <property type="entry name" value="UVRD_HELICASE_ATP_BIND"/>
    <property type="match status" value="1"/>
</dbReference>
<dbReference type="SMART" id="SM00305">
    <property type="entry name" value="HintC"/>
    <property type="match status" value="1"/>
</dbReference>
<comment type="caution">
    <text evidence="17">The sequence shown here is derived from an EMBL/GenBank/DDBJ whole genome shotgun (WGS) entry which is preliminary data.</text>
</comment>
<dbReference type="InterPro" id="IPR000212">
    <property type="entry name" value="DNA_helicase_UvrD/REP"/>
</dbReference>
<evidence type="ECO:0000256" key="9">
    <source>
        <dbReference type="ARBA" id="ARBA00023235"/>
    </source>
</evidence>
<keyword evidence="7" id="KW-0651">Protein splicing</keyword>
<feature type="region of interest" description="Disordered" evidence="14">
    <location>
        <begin position="1014"/>
        <end position="1048"/>
    </location>
</feature>
<dbReference type="InterPro" id="IPR027417">
    <property type="entry name" value="P-loop_NTPase"/>
</dbReference>
<dbReference type="InterPro" id="IPR006142">
    <property type="entry name" value="INTEIN"/>
</dbReference>
<dbReference type="Pfam" id="PF00580">
    <property type="entry name" value="UvrD-helicase"/>
    <property type="match status" value="1"/>
</dbReference>
<feature type="compositionally biased region" description="Polar residues" evidence="14">
    <location>
        <begin position="1015"/>
        <end position="1033"/>
    </location>
</feature>
<dbReference type="RefSeq" id="WP_191749823.1">
    <property type="nucleotide sequence ID" value="NZ_JACSQZ010000023.1"/>
</dbReference>
<keyword evidence="18" id="KW-1185">Reference proteome</keyword>
<dbReference type="InterPro" id="IPR013986">
    <property type="entry name" value="DExx_box_DNA_helicase_dom_sf"/>
</dbReference>
<feature type="domain" description="UvrD-like helicase C-terminal" evidence="16">
    <location>
        <begin position="646"/>
        <end position="921"/>
    </location>
</feature>
<dbReference type="CDD" id="cd00081">
    <property type="entry name" value="Hint"/>
    <property type="match status" value="1"/>
</dbReference>
<keyword evidence="3 13" id="KW-0378">Hydrolase</keyword>
<dbReference type="SMART" id="SM00306">
    <property type="entry name" value="HintN"/>
    <property type="match status" value="1"/>
</dbReference>
<dbReference type="EMBL" id="JACSQZ010000023">
    <property type="protein sequence ID" value="MBD7915060.1"/>
    <property type="molecule type" value="Genomic_DNA"/>
</dbReference>
<dbReference type="InterPro" id="IPR014017">
    <property type="entry name" value="DNA_helicase_UvrD-like_C"/>
</dbReference>
<evidence type="ECO:0000256" key="4">
    <source>
        <dbReference type="ARBA" id="ARBA00022806"/>
    </source>
</evidence>
<evidence type="ECO:0000259" key="15">
    <source>
        <dbReference type="PROSITE" id="PS51198"/>
    </source>
</evidence>
<evidence type="ECO:0000256" key="10">
    <source>
        <dbReference type="ARBA" id="ARBA00034617"/>
    </source>
</evidence>
<dbReference type="Gene3D" id="2.170.16.10">
    <property type="entry name" value="Hedgehog/Intein (Hint) domain"/>
    <property type="match status" value="2"/>
</dbReference>
<evidence type="ECO:0000259" key="16">
    <source>
        <dbReference type="PROSITE" id="PS51217"/>
    </source>
</evidence>
<feature type="domain" description="UvrD-like helicase ATP-binding" evidence="15">
    <location>
        <begin position="5"/>
        <end position="645"/>
    </location>
</feature>
<keyword evidence="6 13" id="KW-0067">ATP-binding</keyword>
<evidence type="ECO:0000256" key="11">
    <source>
        <dbReference type="ARBA" id="ARBA00034808"/>
    </source>
</evidence>
<dbReference type="CDD" id="cd17932">
    <property type="entry name" value="DEXQc_UvrD"/>
    <property type="match status" value="1"/>
</dbReference>